<accession>A0AAE1VJD1</accession>
<evidence type="ECO:0000313" key="1">
    <source>
        <dbReference type="EMBL" id="KAK4365936.1"/>
    </source>
</evidence>
<gene>
    <name evidence="1" type="ORF">RND71_013816</name>
</gene>
<keyword evidence="2" id="KW-1185">Reference proteome</keyword>
<comment type="caution">
    <text evidence="1">The sequence shown here is derived from an EMBL/GenBank/DDBJ whole genome shotgun (WGS) entry which is preliminary data.</text>
</comment>
<proteinExistence type="predicted"/>
<reference evidence="1" key="1">
    <citation type="submission" date="2023-12" db="EMBL/GenBank/DDBJ databases">
        <title>Genome assembly of Anisodus tanguticus.</title>
        <authorList>
            <person name="Wang Y.-J."/>
        </authorList>
    </citation>
    <scope>NUCLEOTIDE SEQUENCE</scope>
    <source>
        <strain evidence="1">KB-2021</strain>
        <tissue evidence="1">Leaf</tissue>
    </source>
</reference>
<dbReference type="EMBL" id="JAVYJV010000007">
    <property type="protein sequence ID" value="KAK4365936.1"/>
    <property type="molecule type" value="Genomic_DNA"/>
</dbReference>
<organism evidence="1 2">
    <name type="scientific">Anisodus tanguticus</name>
    <dbReference type="NCBI Taxonomy" id="243964"/>
    <lineage>
        <taxon>Eukaryota</taxon>
        <taxon>Viridiplantae</taxon>
        <taxon>Streptophyta</taxon>
        <taxon>Embryophyta</taxon>
        <taxon>Tracheophyta</taxon>
        <taxon>Spermatophyta</taxon>
        <taxon>Magnoliopsida</taxon>
        <taxon>eudicotyledons</taxon>
        <taxon>Gunneridae</taxon>
        <taxon>Pentapetalae</taxon>
        <taxon>asterids</taxon>
        <taxon>lamiids</taxon>
        <taxon>Solanales</taxon>
        <taxon>Solanaceae</taxon>
        <taxon>Solanoideae</taxon>
        <taxon>Hyoscyameae</taxon>
        <taxon>Anisodus</taxon>
    </lineage>
</organism>
<dbReference type="Proteomes" id="UP001291623">
    <property type="component" value="Unassembled WGS sequence"/>
</dbReference>
<protein>
    <submittedName>
        <fullName evidence="1">Uncharacterized protein</fullName>
    </submittedName>
</protein>
<sequence length="72" mass="8191">MHISYFWTQLIHATKDKKVVINAGLYGNLTSPSEKSGRWLLPVSFGMLGQKGITNIFCWVFNSHLYSQGRCI</sequence>
<dbReference type="AlphaFoldDB" id="A0AAE1VJD1"/>
<name>A0AAE1VJD1_9SOLA</name>
<evidence type="ECO:0000313" key="2">
    <source>
        <dbReference type="Proteomes" id="UP001291623"/>
    </source>
</evidence>